<dbReference type="GeneID" id="5006060"/>
<dbReference type="HOGENOM" id="CLU_1655090_0_0_1"/>
<proteinExistence type="predicted"/>
<gene>
    <name evidence="2" type="ORF">OSTLU_28118</name>
</gene>
<evidence type="ECO:0008006" key="4">
    <source>
        <dbReference type="Google" id="ProtNLM"/>
    </source>
</evidence>
<sequence>MTSVDALWEEVRDARSGQIYYWQTETDETTPLGAPRPTTYSALDPTMPAPTRSGTRAPPPSRDLGAAGGSAAGGFGSMIAQGAAWGMGSSLGHRAIGGMFGYGGYGGVGGVGGGEGAIGEAGGTEAPAPPDFGASEFDDDDGFGDGGSDGGSLFDFFSED</sequence>
<evidence type="ECO:0000256" key="1">
    <source>
        <dbReference type="SAM" id="MobiDB-lite"/>
    </source>
</evidence>
<dbReference type="OrthoDB" id="498809at2759"/>
<accession>A4S988</accession>
<feature type="region of interest" description="Disordered" evidence="1">
    <location>
        <begin position="26"/>
        <end position="71"/>
    </location>
</feature>
<dbReference type="AlphaFoldDB" id="A4S988"/>
<name>A4S988_OSTLU</name>
<keyword evidence="3" id="KW-1185">Reference proteome</keyword>
<organism evidence="2 3">
    <name type="scientific">Ostreococcus lucimarinus (strain CCE9901)</name>
    <dbReference type="NCBI Taxonomy" id="436017"/>
    <lineage>
        <taxon>Eukaryota</taxon>
        <taxon>Viridiplantae</taxon>
        <taxon>Chlorophyta</taxon>
        <taxon>Mamiellophyceae</taxon>
        <taxon>Mamiellales</taxon>
        <taxon>Bathycoccaceae</taxon>
        <taxon>Ostreococcus</taxon>
    </lineage>
</organism>
<dbReference type="Gramene" id="ABP00188">
    <property type="protein sequence ID" value="ABP00188"/>
    <property type="gene ID" value="OSTLU_28118"/>
</dbReference>
<dbReference type="RefSeq" id="XP_001421894.1">
    <property type="nucleotide sequence ID" value="XM_001421857.1"/>
</dbReference>
<dbReference type="EMBL" id="CP000596">
    <property type="protein sequence ID" value="ABP00188.1"/>
    <property type="molecule type" value="Genomic_DNA"/>
</dbReference>
<dbReference type="KEGG" id="olu:OSTLU_28118"/>
<evidence type="ECO:0000313" key="2">
    <source>
        <dbReference type="EMBL" id="ABP00188.1"/>
    </source>
</evidence>
<dbReference type="OMA" id="HTNETTA"/>
<dbReference type="Proteomes" id="UP000001568">
    <property type="component" value="Chromosome 16"/>
</dbReference>
<reference evidence="2 3" key="1">
    <citation type="journal article" date="2007" name="Proc. Natl. Acad. Sci. U.S.A.">
        <title>The tiny eukaryote Ostreococcus provides genomic insights into the paradox of plankton speciation.</title>
        <authorList>
            <person name="Palenik B."/>
            <person name="Grimwood J."/>
            <person name="Aerts A."/>
            <person name="Rouze P."/>
            <person name="Salamov A."/>
            <person name="Putnam N."/>
            <person name="Dupont C."/>
            <person name="Jorgensen R."/>
            <person name="Derelle E."/>
            <person name="Rombauts S."/>
            <person name="Zhou K."/>
            <person name="Otillar R."/>
            <person name="Merchant S.S."/>
            <person name="Podell S."/>
            <person name="Gaasterland T."/>
            <person name="Napoli C."/>
            <person name="Gendler K."/>
            <person name="Manuell A."/>
            <person name="Tai V."/>
            <person name="Vallon O."/>
            <person name="Piganeau G."/>
            <person name="Jancek S."/>
            <person name="Heijde M."/>
            <person name="Jabbari K."/>
            <person name="Bowler C."/>
            <person name="Lohr M."/>
            <person name="Robbens S."/>
            <person name="Werner G."/>
            <person name="Dubchak I."/>
            <person name="Pazour G.J."/>
            <person name="Ren Q."/>
            <person name="Paulsen I."/>
            <person name="Delwiche C."/>
            <person name="Schmutz J."/>
            <person name="Rokhsar D."/>
            <person name="Van de Peer Y."/>
            <person name="Moreau H."/>
            <person name="Grigoriev I.V."/>
        </authorList>
    </citation>
    <scope>NUCLEOTIDE SEQUENCE [LARGE SCALE GENOMIC DNA]</scope>
    <source>
        <strain evidence="2 3">CCE9901</strain>
    </source>
</reference>
<evidence type="ECO:0000313" key="3">
    <source>
        <dbReference type="Proteomes" id="UP000001568"/>
    </source>
</evidence>
<feature type="region of interest" description="Disordered" evidence="1">
    <location>
        <begin position="116"/>
        <end position="160"/>
    </location>
</feature>
<feature type="compositionally biased region" description="Low complexity" evidence="1">
    <location>
        <begin position="151"/>
        <end position="160"/>
    </location>
</feature>
<protein>
    <recommendedName>
        <fullName evidence="4">WW domain-containing protein</fullName>
    </recommendedName>
</protein>